<feature type="domain" description="Ketoreductase" evidence="3">
    <location>
        <begin position="5"/>
        <end position="186"/>
    </location>
</feature>
<comment type="caution">
    <text evidence="4">The sequence shown here is derived from an EMBL/GenBank/DDBJ whole genome shotgun (WGS) entry which is preliminary data.</text>
</comment>
<dbReference type="PANTHER" id="PTHR42879">
    <property type="entry name" value="3-OXOACYL-(ACYL-CARRIER-PROTEIN) REDUCTASE"/>
    <property type="match status" value="1"/>
</dbReference>
<dbReference type="PRINTS" id="PR00080">
    <property type="entry name" value="SDRFAMILY"/>
</dbReference>
<dbReference type="AlphaFoldDB" id="A0A5J4SPN8"/>
<comment type="similarity">
    <text evidence="1">Belongs to the short-chain dehydrogenases/reductases (SDR) family.</text>
</comment>
<evidence type="ECO:0000259" key="3">
    <source>
        <dbReference type="SMART" id="SM00822"/>
    </source>
</evidence>
<dbReference type="EC" id="1.1.1.100" evidence="4"/>
<dbReference type="GO" id="GO:0032787">
    <property type="term" value="P:monocarboxylic acid metabolic process"/>
    <property type="evidence" value="ECO:0007669"/>
    <property type="project" value="UniProtKB-ARBA"/>
</dbReference>
<dbReference type="Pfam" id="PF13561">
    <property type="entry name" value="adh_short_C2"/>
    <property type="match status" value="1"/>
</dbReference>
<dbReference type="SMART" id="SM00822">
    <property type="entry name" value="PKS_KR"/>
    <property type="match status" value="1"/>
</dbReference>
<proteinExistence type="inferred from homology"/>
<dbReference type="PANTHER" id="PTHR42879:SF2">
    <property type="entry name" value="3-OXOACYL-[ACYL-CARRIER-PROTEIN] REDUCTASE FABG"/>
    <property type="match status" value="1"/>
</dbReference>
<keyword evidence="2 4" id="KW-0560">Oxidoreductase</keyword>
<name>A0A5J4SPN8_9ZZZZ</name>
<protein>
    <submittedName>
        <fullName evidence="4">3-oxoacyl-[acyl-carrier-protein] reductase FabG</fullName>
        <ecNumber evidence="4">1.1.1.100</ecNumber>
    </submittedName>
</protein>
<dbReference type="PROSITE" id="PS00061">
    <property type="entry name" value="ADH_SHORT"/>
    <property type="match status" value="1"/>
</dbReference>
<dbReference type="InterPro" id="IPR020904">
    <property type="entry name" value="Sc_DH/Rdtase_CS"/>
</dbReference>
<dbReference type="SUPFAM" id="SSF51735">
    <property type="entry name" value="NAD(P)-binding Rossmann-fold domains"/>
    <property type="match status" value="1"/>
</dbReference>
<evidence type="ECO:0000313" key="4">
    <source>
        <dbReference type="EMBL" id="KAA6348114.1"/>
    </source>
</evidence>
<dbReference type="InterPro" id="IPR036291">
    <property type="entry name" value="NAD(P)-bd_dom_sf"/>
</dbReference>
<evidence type="ECO:0000256" key="2">
    <source>
        <dbReference type="ARBA" id="ARBA00023002"/>
    </source>
</evidence>
<dbReference type="InterPro" id="IPR002347">
    <property type="entry name" value="SDR_fam"/>
</dbReference>
<organism evidence="4">
    <name type="scientific">termite gut metagenome</name>
    <dbReference type="NCBI Taxonomy" id="433724"/>
    <lineage>
        <taxon>unclassified sequences</taxon>
        <taxon>metagenomes</taxon>
        <taxon>organismal metagenomes</taxon>
    </lineage>
</organism>
<dbReference type="FunFam" id="3.40.50.720:FF:000173">
    <property type="entry name" value="3-oxoacyl-[acyl-carrier protein] reductase"/>
    <property type="match status" value="1"/>
</dbReference>
<accession>A0A5J4SPN8</accession>
<dbReference type="PRINTS" id="PR00081">
    <property type="entry name" value="GDHRDH"/>
</dbReference>
<evidence type="ECO:0000256" key="1">
    <source>
        <dbReference type="ARBA" id="ARBA00006484"/>
    </source>
</evidence>
<sequence>MKLNKTIVITGGDKGIGKALVERMASLYEHVIFTYNTNESGAKQIMSQWSNTSGIQCDLQDAERIIELSHFIMKQFSKIDILINNAGYDDDAIFTKMNGQQWKKVLDVNLYSIFYFTQLFVNKMIENNWGRIVNITSIAGFTGAFGKANYAAAKAGIVGFTKSLALELVSKGITVNAIAPGAIKTDMLMRIPEKYRSKILENIPAHRFGEPEEVANLIEFLVSDKANYINGQTIHINGGSYM</sequence>
<dbReference type="InterPro" id="IPR050259">
    <property type="entry name" value="SDR"/>
</dbReference>
<dbReference type="InterPro" id="IPR057326">
    <property type="entry name" value="KR_dom"/>
</dbReference>
<dbReference type="Gene3D" id="3.40.50.720">
    <property type="entry name" value="NAD(P)-binding Rossmann-like Domain"/>
    <property type="match status" value="1"/>
</dbReference>
<reference evidence="4" key="1">
    <citation type="submission" date="2019-03" db="EMBL/GenBank/DDBJ databases">
        <title>Single cell metagenomics reveals metabolic interactions within the superorganism composed of flagellate Streblomastix strix and complex community of Bacteroidetes bacteria on its surface.</title>
        <authorList>
            <person name="Treitli S.C."/>
            <person name="Kolisko M."/>
            <person name="Husnik F."/>
            <person name="Keeling P."/>
            <person name="Hampl V."/>
        </authorList>
    </citation>
    <scope>NUCLEOTIDE SEQUENCE</scope>
    <source>
        <strain evidence="4">STM</strain>
    </source>
</reference>
<gene>
    <name evidence="4" type="ORF">EZS27_004463</name>
</gene>
<dbReference type="EMBL" id="SNRY01000077">
    <property type="protein sequence ID" value="KAA6348114.1"/>
    <property type="molecule type" value="Genomic_DNA"/>
</dbReference>
<dbReference type="GO" id="GO:0004316">
    <property type="term" value="F:3-oxoacyl-[acyl-carrier-protein] reductase (NADPH) activity"/>
    <property type="evidence" value="ECO:0007669"/>
    <property type="project" value="UniProtKB-EC"/>
</dbReference>
<dbReference type="NCBIfam" id="NF009466">
    <property type="entry name" value="PRK12826.1-2"/>
    <property type="match status" value="1"/>
</dbReference>